<name>A0A6G9ASS8_9BACT</name>
<dbReference type="InterPro" id="IPR029030">
    <property type="entry name" value="Caspase-like_dom_sf"/>
</dbReference>
<protein>
    <recommendedName>
        <fullName evidence="2">Gingipain domain-containing protein</fullName>
    </recommendedName>
</protein>
<dbReference type="InterPro" id="IPR001769">
    <property type="entry name" value="Gingipain"/>
</dbReference>
<dbReference type="KEGG" id="spib:G8759_23525"/>
<sequence length="1087" mass="119320">MKKGVLLAYFFVNALALFAQNPFGNEWIRPGQKYLKFTINKAAVYRISYQDIKTADASLLQTNPANWQLFFRGQEMSIRIVGQQDGVFNEQDYVEFYGEGNDGSQDSLLYRPQKRLHPYQTLYSDEAAYFLTSSPTQAGKRVPELSNSAQGITPEPFHIEETVQAFTSEYTFNNLKGLEPVLQHSYFEPGEGWSGPLLTIDSVGLVTMKLTGRVSANWPVTLEGMVNGRDYSTHKVNVQLDGPTPTPLASLLLPGFASQTFQQTINPNTILNDQLTLRFKAEVYGFIDHFSITYVKLTYPQSIAMGGQLSKVFNIPANQRQTALLALTDIPSASFAYDITDKANCRYVAIQASGGQQLIVVSDASRKRSVLVTNQVAKPLAIRAVRFQSTFSQTADYLIVTHSSLRQSATAYANYRSSAQGGNYKPFIVAADSLFDQFNYGEKGPLALRRFAAFMLANAPVKNLLLVGKACSYPYYVKTATDDLVPTIGYPGSDILLTAGLNGFPLNSPAISTGRLNVTTNDQVLTYLEKVKQLENATPNGLWRKHIIHISGGKSKGEAQSLRSTMSQLGDVFKNGQLGGQVSSFSKSNTYEEVEPINIAPLVNDGVSLITFFGHAGPAITDMNFGFASPLENGYRNKNYPLMIFNGCGVGEIFSRFTTLSTDWVLAPEKGSALVLAHSYLSFEQPTTKYLTKLYSSLFTDPSSLGMPFGKFQQQLNVALEKEGIDLYDESVLLEMVLQGDPALSLYPLPNPDFAVAQKGIYIQSSVAGSSIKSSDSIRVVIPLVNLGKFVAGQSIGLSLKKTTGNNATSSTVYFNSFRYQDTLSYTIAKDETLKSIDILIDPTNQITELDKANNKATLTIDWAQAEVSSSYPVDALPDVVSPTLNVFINGAVKENGAVVDPNPKIDVYLIDENPLSAKDTSAVELYLKECATCAQQKLSTTAFTIASVSANQLQVRTNLSLKAGGAYQLIVIGKDASGNRTQPPYILDMKVLASDEPITLQTYPNPATSYAKFDLTLNVQELPTESRLMIYNLLGALIYDHTFPVETGKNSILWQGTTPGVYPYSLQLIWKDGRTQTFSGKVLWQH</sequence>
<dbReference type="SUPFAM" id="SSF52129">
    <property type="entry name" value="Caspase-like"/>
    <property type="match status" value="1"/>
</dbReference>
<dbReference type="RefSeq" id="WP_167213430.1">
    <property type="nucleotide sequence ID" value="NZ_CP050063.1"/>
</dbReference>
<reference evidence="3 4" key="1">
    <citation type="submission" date="2020-03" db="EMBL/GenBank/DDBJ databases">
        <authorList>
            <person name="Kim M.K."/>
        </authorList>
    </citation>
    <scope>NUCLEOTIDE SEQUENCE [LARGE SCALE GENOMIC DNA]</scope>
    <source>
        <strain evidence="3 4">BT328</strain>
    </source>
</reference>
<dbReference type="GO" id="GO:0006508">
    <property type="term" value="P:proteolysis"/>
    <property type="evidence" value="ECO:0007669"/>
    <property type="project" value="InterPro"/>
</dbReference>
<dbReference type="GO" id="GO:0008234">
    <property type="term" value="F:cysteine-type peptidase activity"/>
    <property type="evidence" value="ECO:0007669"/>
    <property type="project" value="InterPro"/>
</dbReference>
<keyword evidence="4" id="KW-1185">Reference proteome</keyword>
<organism evidence="3 4">
    <name type="scientific">Spirosoma aureum</name>
    <dbReference type="NCBI Taxonomy" id="2692134"/>
    <lineage>
        <taxon>Bacteria</taxon>
        <taxon>Pseudomonadati</taxon>
        <taxon>Bacteroidota</taxon>
        <taxon>Cytophagia</taxon>
        <taxon>Cytophagales</taxon>
        <taxon>Cytophagaceae</taxon>
        <taxon>Spirosoma</taxon>
    </lineage>
</organism>
<dbReference type="Gene3D" id="3.40.50.1460">
    <property type="match status" value="1"/>
</dbReference>
<dbReference type="Proteomes" id="UP000501802">
    <property type="component" value="Chromosome"/>
</dbReference>
<evidence type="ECO:0000313" key="3">
    <source>
        <dbReference type="EMBL" id="QIP15386.1"/>
    </source>
</evidence>
<dbReference type="CDD" id="cd02258">
    <property type="entry name" value="Peptidase_C25_N"/>
    <property type="match status" value="1"/>
</dbReference>
<proteinExistence type="predicted"/>
<feature type="signal peptide" evidence="1">
    <location>
        <begin position="1"/>
        <end position="19"/>
    </location>
</feature>
<accession>A0A6G9ASS8</accession>
<evidence type="ECO:0000256" key="1">
    <source>
        <dbReference type="SAM" id="SignalP"/>
    </source>
</evidence>
<dbReference type="Pfam" id="PF01364">
    <property type="entry name" value="Peptidase_C25"/>
    <property type="match status" value="1"/>
</dbReference>
<gene>
    <name evidence="3" type="ORF">G8759_23525</name>
</gene>
<feature type="domain" description="Gingipain" evidence="2">
    <location>
        <begin position="397"/>
        <end position="746"/>
    </location>
</feature>
<dbReference type="AlphaFoldDB" id="A0A6G9ASS8"/>
<feature type="chain" id="PRO_5026132067" description="Gingipain domain-containing protein" evidence="1">
    <location>
        <begin position="20"/>
        <end position="1087"/>
    </location>
</feature>
<keyword evidence="1" id="KW-0732">Signal</keyword>
<evidence type="ECO:0000259" key="2">
    <source>
        <dbReference type="Pfam" id="PF01364"/>
    </source>
</evidence>
<evidence type="ECO:0000313" key="4">
    <source>
        <dbReference type="Proteomes" id="UP000501802"/>
    </source>
</evidence>
<dbReference type="EMBL" id="CP050063">
    <property type="protein sequence ID" value="QIP15386.1"/>
    <property type="molecule type" value="Genomic_DNA"/>
</dbReference>